<organism evidence="1 2">
    <name type="scientific">Prevotella disiens FB035-09AN</name>
    <dbReference type="NCBI Taxonomy" id="866771"/>
    <lineage>
        <taxon>Bacteria</taxon>
        <taxon>Pseudomonadati</taxon>
        <taxon>Bacteroidota</taxon>
        <taxon>Bacteroidia</taxon>
        <taxon>Bacteroidales</taxon>
        <taxon>Prevotellaceae</taxon>
        <taxon>Prevotella</taxon>
    </lineage>
</organism>
<dbReference type="STRING" id="866771.HMPREF9296_2520"/>
<reference evidence="1 2" key="1">
    <citation type="submission" date="2010-08" db="EMBL/GenBank/DDBJ databases">
        <authorList>
            <person name="Durkin A.S."/>
            <person name="Madupu R."/>
            <person name="Torralba M."/>
            <person name="Gillis M."/>
            <person name="Methe B."/>
            <person name="Sutton G."/>
            <person name="Nelson K.E."/>
        </authorList>
    </citation>
    <scope>NUCLEOTIDE SEQUENCE [LARGE SCALE GENOMIC DNA]</scope>
    <source>
        <strain evidence="1 2">FB035-09AN</strain>
    </source>
</reference>
<dbReference type="Proteomes" id="UP000003610">
    <property type="component" value="Unassembled WGS sequence"/>
</dbReference>
<proteinExistence type="predicted"/>
<evidence type="ECO:0000313" key="2">
    <source>
        <dbReference type="Proteomes" id="UP000003610"/>
    </source>
</evidence>
<dbReference type="AlphaFoldDB" id="E1KNY4"/>
<sequence length="326" mass="37277">MIDTTMKDIELIYKGETYTIPNSWEALTQKQFIALVRDLARMAQGELAAGVVRIRHLCRIMDWKLKNFRTEEQVANLLALSEQLTFLFLIQYPDNNFALQGLSDADFQRCRRIDPFHLTLPIARALQRMDYQYTVDLCFAKQLLPEVHIKGKDYRAYTIDTTYNRITTSLTALQYIEAKELLDQGEETLPLLASILYYEGKYSSEKAHALAPLFAQLSRETLLAISFCFQAFSNYLFSKTSFSLLTKFEEKPLRPITTDAADALYDLSQEGLGNAQEIEQMPLITYLKVLRKKTISAVKDMSGFGYDKAKISTEVGLPISIINKIL</sequence>
<gene>
    <name evidence="1" type="ORF">HMPREF9296_2520</name>
</gene>
<accession>E1KNY4</accession>
<protein>
    <submittedName>
        <fullName evidence="1">Uncharacterized protein</fullName>
    </submittedName>
</protein>
<dbReference type="EMBL" id="AEDO01000013">
    <property type="protein sequence ID" value="EFL46862.1"/>
    <property type="molecule type" value="Genomic_DNA"/>
</dbReference>
<comment type="caution">
    <text evidence="1">The sequence shown here is derived from an EMBL/GenBank/DDBJ whole genome shotgun (WGS) entry which is preliminary data.</text>
</comment>
<name>E1KNY4_9BACT</name>
<evidence type="ECO:0000313" key="1">
    <source>
        <dbReference type="EMBL" id="EFL46862.1"/>
    </source>
</evidence>